<sequence length="34" mass="3502">MVRRSARRRDRTPGASPDTGHGRGPTPDAAGGGQ</sequence>
<protein>
    <submittedName>
        <fullName evidence="2">Uncharacterized protein</fullName>
    </submittedName>
</protein>
<organism evidence="2 3">
    <name type="scientific">Streptomyces aurantiacus JA 4570</name>
    <dbReference type="NCBI Taxonomy" id="1286094"/>
    <lineage>
        <taxon>Bacteria</taxon>
        <taxon>Bacillati</taxon>
        <taxon>Actinomycetota</taxon>
        <taxon>Actinomycetes</taxon>
        <taxon>Kitasatosporales</taxon>
        <taxon>Streptomycetaceae</taxon>
        <taxon>Streptomyces</taxon>
        <taxon>Streptomyces aurantiacus group</taxon>
    </lineage>
</organism>
<dbReference type="EMBL" id="AOPZ01000361">
    <property type="protein sequence ID" value="EPH40826.1"/>
    <property type="molecule type" value="Genomic_DNA"/>
</dbReference>
<dbReference type="AlphaFoldDB" id="S3ZAT0"/>
<proteinExistence type="predicted"/>
<reference evidence="2 3" key="1">
    <citation type="submission" date="2013-02" db="EMBL/GenBank/DDBJ databases">
        <title>Draft Genome Sequence of Streptomyces aurantiacus, Which Produces Setomimycin.</title>
        <authorList>
            <person name="Gruening B.A."/>
            <person name="Praeg A."/>
            <person name="Erxleben A."/>
            <person name="Guenther S."/>
            <person name="Mueller M."/>
        </authorList>
    </citation>
    <scope>NUCLEOTIDE SEQUENCE [LARGE SCALE GENOMIC DNA]</scope>
    <source>
        <strain evidence="2 3">JA 4570</strain>
    </source>
</reference>
<evidence type="ECO:0000313" key="3">
    <source>
        <dbReference type="Proteomes" id="UP000014629"/>
    </source>
</evidence>
<feature type="region of interest" description="Disordered" evidence="1">
    <location>
        <begin position="1"/>
        <end position="34"/>
    </location>
</feature>
<dbReference type="Proteomes" id="UP000014629">
    <property type="component" value="Unassembled WGS sequence"/>
</dbReference>
<name>S3ZAT0_9ACTN</name>
<evidence type="ECO:0000256" key="1">
    <source>
        <dbReference type="SAM" id="MobiDB-lite"/>
    </source>
</evidence>
<feature type="compositionally biased region" description="Basic residues" evidence="1">
    <location>
        <begin position="1"/>
        <end position="10"/>
    </location>
</feature>
<keyword evidence="3" id="KW-1185">Reference proteome</keyword>
<comment type="caution">
    <text evidence="2">The sequence shown here is derived from an EMBL/GenBank/DDBJ whole genome shotgun (WGS) entry which is preliminary data.</text>
</comment>
<evidence type="ECO:0000313" key="2">
    <source>
        <dbReference type="EMBL" id="EPH40826.1"/>
    </source>
</evidence>
<accession>S3ZAT0</accession>
<gene>
    <name evidence="2" type="ORF">STRAU_6041</name>
</gene>